<dbReference type="Gramene" id="C.cajan_39167.t">
    <property type="protein sequence ID" value="C.cajan_39167.t"/>
    <property type="gene ID" value="C.cajan_39167"/>
</dbReference>
<organism evidence="2 3">
    <name type="scientific">Cajanus cajan</name>
    <name type="common">Pigeon pea</name>
    <name type="synonym">Cajanus indicus</name>
    <dbReference type="NCBI Taxonomy" id="3821"/>
    <lineage>
        <taxon>Eukaryota</taxon>
        <taxon>Viridiplantae</taxon>
        <taxon>Streptophyta</taxon>
        <taxon>Embryophyta</taxon>
        <taxon>Tracheophyta</taxon>
        <taxon>Spermatophyta</taxon>
        <taxon>Magnoliopsida</taxon>
        <taxon>eudicotyledons</taxon>
        <taxon>Gunneridae</taxon>
        <taxon>Pentapetalae</taxon>
        <taxon>rosids</taxon>
        <taxon>fabids</taxon>
        <taxon>Fabales</taxon>
        <taxon>Fabaceae</taxon>
        <taxon>Papilionoideae</taxon>
        <taxon>50 kb inversion clade</taxon>
        <taxon>NPAAA clade</taxon>
        <taxon>indigoferoid/millettioid clade</taxon>
        <taxon>Phaseoleae</taxon>
        <taxon>Cajanus</taxon>
    </lineage>
</organism>
<evidence type="ECO:0000313" key="2">
    <source>
        <dbReference type="EMBL" id="KYP39780.1"/>
    </source>
</evidence>
<gene>
    <name evidence="2" type="ORF">KK1_038895</name>
</gene>
<keyword evidence="3" id="KW-1185">Reference proteome</keyword>
<dbReference type="Pfam" id="PF14223">
    <property type="entry name" value="Retrotran_gag_2"/>
    <property type="match status" value="1"/>
</dbReference>
<reference evidence="2" key="1">
    <citation type="journal article" date="2012" name="Nat. Biotechnol.">
        <title>Draft genome sequence of pigeonpea (Cajanus cajan), an orphan legume crop of resource-poor farmers.</title>
        <authorList>
            <person name="Varshney R.K."/>
            <person name="Chen W."/>
            <person name="Li Y."/>
            <person name="Bharti A.K."/>
            <person name="Saxena R.K."/>
            <person name="Schlueter J.A."/>
            <person name="Donoghue M.T."/>
            <person name="Azam S."/>
            <person name="Fan G."/>
            <person name="Whaley A.M."/>
            <person name="Farmer A.D."/>
            <person name="Sheridan J."/>
            <person name="Iwata A."/>
            <person name="Tuteja R."/>
            <person name="Penmetsa R.V."/>
            <person name="Wu W."/>
            <person name="Upadhyaya H.D."/>
            <person name="Yang S.P."/>
            <person name="Shah T."/>
            <person name="Saxena K.B."/>
            <person name="Michael T."/>
            <person name="McCombie W.R."/>
            <person name="Yang B."/>
            <person name="Zhang G."/>
            <person name="Yang H."/>
            <person name="Wang J."/>
            <person name="Spillane C."/>
            <person name="Cook D.R."/>
            <person name="May G.D."/>
            <person name="Xu X."/>
            <person name="Jackson S.A."/>
        </authorList>
    </citation>
    <scope>NUCLEOTIDE SEQUENCE [LARGE SCALE GENOMIC DNA]</scope>
</reference>
<dbReference type="Proteomes" id="UP000075243">
    <property type="component" value="Unassembled WGS sequence"/>
</dbReference>
<accession>A0A151RAY3</accession>
<proteinExistence type="predicted"/>
<name>A0A151RAY3_CAJCA</name>
<feature type="compositionally biased region" description="Basic residues" evidence="1">
    <location>
        <begin position="175"/>
        <end position="184"/>
    </location>
</feature>
<dbReference type="AlphaFoldDB" id="A0A151RAY3"/>
<dbReference type="EMBL" id="KQ483882">
    <property type="protein sequence ID" value="KYP39780.1"/>
    <property type="molecule type" value="Genomic_DNA"/>
</dbReference>
<evidence type="ECO:0000313" key="3">
    <source>
        <dbReference type="Proteomes" id="UP000075243"/>
    </source>
</evidence>
<protein>
    <submittedName>
        <fullName evidence="2">Retrovirus-related Pol polyprotein from transposon TNT 1-94</fullName>
    </submittedName>
</protein>
<sequence>MSQTDWELLDRQALDVVKLTLAKNVTYNIVNEKMTYGLIKVLSNMYEKPSASNKVFLIRQLINTKIREGASVTDHVNEFNSLLSRLVSMDINFDDEVQALLFLLVSQLSLLLDSWSGIVTTIANTSGTTKLTFEGIRNLILGEDIHRRNVGESTGSLLSIEGKGRRPERGEGSRRNRSKSKKRR</sequence>
<feature type="region of interest" description="Disordered" evidence="1">
    <location>
        <begin position="156"/>
        <end position="184"/>
    </location>
</feature>
<evidence type="ECO:0000256" key="1">
    <source>
        <dbReference type="SAM" id="MobiDB-lite"/>
    </source>
</evidence>
<feature type="compositionally biased region" description="Basic and acidic residues" evidence="1">
    <location>
        <begin position="162"/>
        <end position="174"/>
    </location>
</feature>